<comment type="caution">
    <text evidence="1">The sequence shown here is derived from an EMBL/GenBank/DDBJ whole genome shotgun (WGS) entry which is preliminary data.</text>
</comment>
<accession>A0A2A7UZ67</accession>
<name>A0A2A7UZ67_COMTR</name>
<evidence type="ECO:0000313" key="1">
    <source>
        <dbReference type="EMBL" id="PEH90547.1"/>
    </source>
</evidence>
<proteinExistence type="predicted"/>
<organism evidence="1 2">
    <name type="scientific">Comamonas terrigena</name>
    <dbReference type="NCBI Taxonomy" id="32013"/>
    <lineage>
        <taxon>Bacteria</taxon>
        <taxon>Pseudomonadati</taxon>
        <taxon>Pseudomonadota</taxon>
        <taxon>Betaproteobacteria</taxon>
        <taxon>Burkholderiales</taxon>
        <taxon>Comamonadaceae</taxon>
        <taxon>Comamonas</taxon>
    </lineage>
</organism>
<evidence type="ECO:0000313" key="2">
    <source>
        <dbReference type="Proteomes" id="UP000220246"/>
    </source>
</evidence>
<dbReference type="Proteomes" id="UP000220246">
    <property type="component" value="Unassembled WGS sequence"/>
</dbReference>
<dbReference type="AlphaFoldDB" id="A0A2A7UZ67"/>
<dbReference type="EMBL" id="PDEA01000001">
    <property type="protein sequence ID" value="PEH90547.1"/>
    <property type="molecule type" value="Genomic_DNA"/>
</dbReference>
<reference evidence="2" key="1">
    <citation type="submission" date="2017-09" db="EMBL/GenBank/DDBJ databases">
        <title>FDA dAtabase for Regulatory Grade micrObial Sequences (FDA-ARGOS): Supporting development and validation of Infectious Disease Dx tests.</title>
        <authorList>
            <person name="Minogue T."/>
            <person name="Wolcott M."/>
            <person name="Wasieloski L."/>
            <person name="Aguilar W."/>
            <person name="Moore D."/>
            <person name="Tallon L."/>
            <person name="Sadzewicz L."/>
            <person name="Ott S."/>
            <person name="Zhao X."/>
            <person name="Nagaraj S."/>
            <person name="Vavikolanu K."/>
            <person name="Aluvathingal J."/>
            <person name="Nadendla S."/>
            <person name="Sichtig H."/>
        </authorList>
    </citation>
    <scope>NUCLEOTIDE SEQUENCE [LARGE SCALE GENOMIC DNA]</scope>
    <source>
        <strain evidence="2">FDAARGOS_394</strain>
    </source>
</reference>
<protein>
    <submittedName>
        <fullName evidence="1">Uncharacterized protein</fullName>
    </submittedName>
</protein>
<keyword evidence="2" id="KW-1185">Reference proteome</keyword>
<gene>
    <name evidence="1" type="ORF">CRM82_19825</name>
</gene>
<sequence>MKGARRTGLGQPVIVLMVVEMCARAATPARAAEAMFSETVKRWAHIRVAILAKAQPLATAKVENGFVEMTKTATYF</sequence>